<dbReference type="InterPro" id="IPR019734">
    <property type="entry name" value="TPR_rpt"/>
</dbReference>
<dbReference type="Proteomes" id="UP000054560">
    <property type="component" value="Unassembled WGS sequence"/>
</dbReference>
<keyword evidence="4" id="KW-1185">Reference proteome</keyword>
<feature type="non-terminal residue" evidence="3">
    <location>
        <position position="1"/>
    </location>
</feature>
<dbReference type="EMBL" id="KQ254735">
    <property type="protein sequence ID" value="KNC69495.1"/>
    <property type="molecule type" value="Genomic_DNA"/>
</dbReference>
<feature type="coiled-coil region" evidence="2">
    <location>
        <begin position="21"/>
        <end position="48"/>
    </location>
</feature>
<evidence type="ECO:0000313" key="4">
    <source>
        <dbReference type="Proteomes" id="UP000054560"/>
    </source>
</evidence>
<proteinExistence type="predicted"/>
<dbReference type="GeneID" id="25918500"/>
<feature type="repeat" description="TPR" evidence="1">
    <location>
        <begin position="15"/>
        <end position="48"/>
    </location>
</feature>
<sequence>AESLLKEQIHTEVPAELWNNIATLQTANGKLEEAYENYQKAMTEYGKKQESADMDE</sequence>
<evidence type="ECO:0000313" key="3">
    <source>
        <dbReference type="EMBL" id="KNC69495.1"/>
    </source>
</evidence>
<accession>A0A0L0EYH8</accession>
<dbReference type="InterPro" id="IPR011990">
    <property type="entry name" value="TPR-like_helical_dom_sf"/>
</dbReference>
<dbReference type="RefSeq" id="XP_014143397.1">
    <property type="nucleotide sequence ID" value="XM_014287922.1"/>
</dbReference>
<keyword evidence="1" id="KW-0802">TPR repeat</keyword>
<gene>
    <name evidence="3" type="ORF">SARC_17996</name>
</gene>
<dbReference type="SUPFAM" id="SSF48452">
    <property type="entry name" value="TPR-like"/>
    <property type="match status" value="1"/>
</dbReference>
<feature type="non-terminal residue" evidence="3">
    <location>
        <position position="56"/>
    </location>
</feature>
<dbReference type="Gene3D" id="1.25.40.10">
    <property type="entry name" value="Tetratricopeptide repeat domain"/>
    <property type="match status" value="1"/>
</dbReference>
<evidence type="ECO:0000256" key="2">
    <source>
        <dbReference type="SAM" id="Coils"/>
    </source>
</evidence>
<evidence type="ECO:0000256" key="1">
    <source>
        <dbReference type="PROSITE-ProRule" id="PRU00339"/>
    </source>
</evidence>
<dbReference type="AlphaFoldDB" id="A0A0L0EYH8"/>
<reference evidence="3 4" key="1">
    <citation type="submission" date="2011-02" db="EMBL/GenBank/DDBJ databases">
        <title>The Genome Sequence of Sphaeroforma arctica JP610.</title>
        <authorList>
            <consortium name="The Broad Institute Genome Sequencing Platform"/>
            <person name="Russ C."/>
            <person name="Cuomo C."/>
            <person name="Young S.K."/>
            <person name="Zeng Q."/>
            <person name="Gargeya S."/>
            <person name="Alvarado L."/>
            <person name="Berlin A."/>
            <person name="Chapman S.B."/>
            <person name="Chen Z."/>
            <person name="Freedman E."/>
            <person name="Gellesch M."/>
            <person name="Goldberg J."/>
            <person name="Griggs A."/>
            <person name="Gujja S."/>
            <person name="Heilman E."/>
            <person name="Heiman D."/>
            <person name="Howarth C."/>
            <person name="Mehta T."/>
            <person name="Neiman D."/>
            <person name="Pearson M."/>
            <person name="Roberts A."/>
            <person name="Saif S."/>
            <person name="Shea T."/>
            <person name="Shenoy N."/>
            <person name="Sisk P."/>
            <person name="Stolte C."/>
            <person name="Sykes S."/>
            <person name="White J."/>
            <person name="Yandava C."/>
            <person name="Burger G."/>
            <person name="Gray M.W."/>
            <person name="Holland P.W.H."/>
            <person name="King N."/>
            <person name="Lang F.B.F."/>
            <person name="Roger A.J."/>
            <person name="Ruiz-Trillo I."/>
            <person name="Haas B."/>
            <person name="Nusbaum C."/>
            <person name="Birren B."/>
        </authorList>
    </citation>
    <scope>NUCLEOTIDE SEQUENCE [LARGE SCALE GENOMIC DNA]</scope>
    <source>
        <strain evidence="3 4">JP610</strain>
    </source>
</reference>
<protein>
    <submittedName>
        <fullName evidence="3">Uncharacterized protein</fullName>
    </submittedName>
</protein>
<dbReference type="PROSITE" id="PS50005">
    <property type="entry name" value="TPR"/>
    <property type="match status" value="1"/>
</dbReference>
<organism evidence="3 4">
    <name type="scientific">Sphaeroforma arctica JP610</name>
    <dbReference type="NCBI Taxonomy" id="667725"/>
    <lineage>
        <taxon>Eukaryota</taxon>
        <taxon>Ichthyosporea</taxon>
        <taxon>Ichthyophonida</taxon>
        <taxon>Sphaeroforma</taxon>
    </lineage>
</organism>
<name>A0A0L0EYH8_9EUKA</name>
<keyword evidence="2" id="KW-0175">Coiled coil</keyword>